<gene>
    <name evidence="2" type="ORF">A1O3_01867</name>
</gene>
<dbReference type="PANTHER" id="PTHR35186">
    <property type="entry name" value="ANK_REP_REGION DOMAIN-CONTAINING PROTEIN"/>
    <property type="match status" value="1"/>
</dbReference>
<accession>W9Y8E1</accession>
<dbReference type="GeneID" id="19166000"/>
<dbReference type="AlphaFoldDB" id="W9Y8E1"/>
<proteinExistence type="predicted"/>
<evidence type="ECO:0000313" key="3">
    <source>
        <dbReference type="Proteomes" id="UP000019478"/>
    </source>
</evidence>
<dbReference type="Pfam" id="PF24476">
    <property type="entry name" value="DUF7580"/>
    <property type="match status" value="1"/>
</dbReference>
<dbReference type="eggNOG" id="ENOG502S0SK">
    <property type="taxonomic scope" value="Eukaryota"/>
</dbReference>
<feature type="domain" description="DUF7580" evidence="1">
    <location>
        <begin position="166"/>
        <end position="440"/>
    </location>
</feature>
<dbReference type="HOGENOM" id="CLU_026305_2_0_1"/>
<evidence type="ECO:0000313" key="2">
    <source>
        <dbReference type="EMBL" id="EXJ88803.1"/>
    </source>
</evidence>
<dbReference type="Proteomes" id="UP000019478">
    <property type="component" value="Unassembled WGS sequence"/>
</dbReference>
<dbReference type="InterPro" id="IPR056002">
    <property type="entry name" value="DUF7580"/>
</dbReference>
<organism evidence="2 3">
    <name type="scientific">Capronia epimyces CBS 606.96</name>
    <dbReference type="NCBI Taxonomy" id="1182542"/>
    <lineage>
        <taxon>Eukaryota</taxon>
        <taxon>Fungi</taxon>
        <taxon>Dikarya</taxon>
        <taxon>Ascomycota</taxon>
        <taxon>Pezizomycotina</taxon>
        <taxon>Eurotiomycetes</taxon>
        <taxon>Chaetothyriomycetidae</taxon>
        <taxon>Chaetothyriales</taxon>
        <taxon>Herpotrichiellaceae</taxon>
        <taxon>Capronia</taxon>
    </lineage>
</organism>
<dbReference type="PANTHER" id="PTHR35186:SF4">
    <property type="entry name" value="PRION-INHIBITION AND PROPAGATION HELO DOMAIN-CONTAINING PROTEIN"/>
    <property type="match status" value="1"/>
</dbReference>
<reference evidence="2 3" key="1">
    <citation type="submission" date="2013-03" db="EMBL/GenBank/DDBJ databases">
        <title>The Genome Sequence of Capronia epimyces CBS 606.96.</title>
        <authorList>
            <consortium name="The Broad Institute Genomics Platform"/>
            <person name="Cuomo C."/>
            <person name="de Hoog S."/>
            <person name="Gorbushina A."/>
            <person name="Walker B."/>
            <person name="Young S.K."/>
            <person name="Zeng Q."/>
            <person name="Gargeya S."/>
            <person name="Fitzgerald M."/>
            <person name="Haas B."/>
            <person name="Abouelleil A."/>
            <person name="Allen A.W."/>
            <person name="Alvarado L."/>
            <person name="Arachchi H.M."/>
            <person name="Berlin A.M."/>
            <person name="Chapman S.B."/>
            <person name="Gainer-Dewar J."/>
            <person name="Goldberg J."/>
            <person name="Griggs A."/>
            <person name="Gujja S."/>
            <person name="Hansen M."/>
            <person name="Howarth C."/>
            <person name="Imamovic A."/>
            <person name="Ireland A."/>
            <person name="Larimer J."/>
            <person name="McCowan C."/>
            <person name="Murphy C."/>
            <person name="Pearson M."/>
            <person name="Poon T.W."/>
            <person name="Priest M."/>
            <person name="Roberts A."/>
            <person name="Saif S."/>
            <person name="Shea T."/>
            <person name="Sisk P."/>
            <person name="Sykes S."/>
            <person name="Wortman J."/>
            <person name="Nusbaum C."/>
            <person name="Birren B."/>
        </authorList>
    </citation>
    <scope>NUCLEOTIDE SEQUENCE [LARGE SCALE GENOMIC DNA]</scope>
    <source>
        <strain evidence="2 3">CBS 606.96</strain>
    </source>
</reference>
<name>W9Y8E1_9EURO</name>
<dbReference type="EMBL" id="AMGY01000002">
    <property type="protein sequence ID" value="EXJ88803.1"/>
    <property type="molecule type" value="Genomic_DNA"/>
</dbReference>
<comment type="caution">
    <text evidence="2">The sequence shown here is derived from an EMBL/GenBank/DDBJ whole genome shotgun (WGS) entry which is preliminary data.</text>
</comment>
<dbReference type="RefSeq" id="XP_007730200.1">
    <property type="nucleotide sequence ID" value="XM_007732010.1"/>
</dbReference>
<dbReference type="OrthoDB" id="3565018at2759"/>
<protein>
    <recommendedName>
        <fullName evidence="1">DUF7580 domain-containing protein</fullName>
    </recommendedName>
</protein>
<keyword evidence="3" id="KW-1185">Reference proteome</keyword>
<dbReference type="STRING" id="1182542.W9Y8E1"/>
<sequence length="472" mass="53527">MDRLTSQLKLQSTILDGLLKVMLRSIGREVQAHSSELYQVLDQSEIEQALADQFGDHYDSLKSAIEICEQDFERLIEKLRSISPKLEDTSNVDFMNAIRAGEMKDLKLVQRVHAACKMKGFEKQLSRIQSSTNTLLQLQLSIDRGKPRMAEEHPSLWAQRLARTFRDIQDSAKKLYKAVSTGWVSDCHQSHEVKLLLEGRMPPRIPVRSQQPDRLVFRVIFATERYWYNSEVLVLAYPPDYDKPREIIKEICGAIQTAYCNRKHLSCALTTDGKMVTRTIATPDLEQLEGATIPTEVTLRALLQTTLSPKTKVLLALNVASSFLQLLQTPWSAPRLCSDTIKFLQSSEQGTDMNQAWVSCSFRPSQTSNDLGEKPMKEALFELGIVLMEIWYEKPYDDEFPSNQSSNSKFGERRQNAISWLCNRPNFPGDGYYKAVHYCISGTAPTGSDGKVLWEDVCKSVIDPIWCISSGS</sequence>
<evidence type="ECO:0000259" key="1">
    <source>
        <dbReference type="Pfam" id="PF24476"/>
    </source>
</evidence>